<evidence type="ECO:0000313" key="2">
    <source>
        <dbReference type="EMBL" id="MFC3607314.1"/>
    </source>
</evidence>
<accession>A0ABV7T3R4</accession>
<dbReference type="RefSeq" id="WP_386362243.1">
    <property type="nucleotide sequence ID" value="NZ_JBHRXZ010000016.1"/>
</dbReference>
<feature type="region of interest" description="Disordered" evidence="1">
    <location>
        <begin position="79"/>
        <end position="104"/>
    </location>
</feature>
<dbReference type="Pfam" id="PF07865">
    <property type="entry name" value="DUF1652"/>
    <property type="match status" value="1"/>
</dbReference>
<name>A0ABV7T3R4_9GAMM</name>
<organism evidence="2 3">
    <name type="scientific">Stutzerimonas tarimensis</name>
    <dbReference type="NCBI Taxonomy" id="1507735"/>
    <lineage>
        <taxon>Bacteria</taxon>
        <taxon>Pseudomonadati</taxon>
        <taxon>Pseudomonadota</taxon>
        <taxon>Gammaproteobacteria</taxon>
        <taxon>Pseudomonadales</taxon>
        <taxon>Pseudomonadaceae</taxon>
        <taxon>Stutzerimonas</taxon>
    </lineage>
</organism>
<dbReference type="InterPro" id="IPR012448">
    <property type="entry name" value="DUF1652"/>
</dbReference>
<dbReference type="Proteomes" id="UP001595630">
    <property type="component" value="Unassembled WGS sequence"/>
</dbReference>
<evidence type="ECO:0000256" key="1">
    <source>
        <dbReference type="SAM" id="MobiDB-lite"/>
    </source>
</evidence>
<keyword evidence="3" id="KW-1185">Reference proteome</keyword>
<gene>
    <name evidence="2" type="ORF">ACFOMF_05935</name>
</gene>
<evidence type="ECO:0000313" key="3">
    <source>
        <dbReference type="Proteomes" id="UP001595630"/>
    </source>
</evidence>
<comment type="caution">
    <text evidence="2">The sequence shown here is derived from an EMBL/GenBank/DDBJ whole genome shotgun (WGS) entry which is preliminary data.</text>
</comment>
<sequence>MGTRLPPSKIEAILRDHLHPYRCECQPQLDNSLSVRLYREAGDMDELTAIGISPEQCRDAANLVRLAQELRIELHATSGSLFDEPHREEPTHSTVPPVDASHSA</sequence>
<reference evidence="3" key="1">
    <citation type="journal article" date="2019" name="Int. J. Syst. Evol. Microbiol.">
        <title>The Global Catalogue of Microorganisms (GCM) 10K type strain sequencing project: providing services to taxonomists for standard genome sequencing and annotation.</title>
        <authorList>
            <consortium name="The Broad Institute Genomics Platform"/>
            <consortium name="The Broad Institute Genome Sequencing Center for Infectious Disease"/>
            <person name="Wu L."/>
            <person name="Ma J."/>
        </authorList>
    </citation>
    <scope>NUCLEOTIDE SEQUENCE [LARGE SCALE GENOMIC DNA]</scope>
    <source>
        <strain evidence="3">KCTC 42447</strain>
    </source>
</reference>
<proteinExistence type="predicted"/>
<protein>
    <submittedName>
        <fullName evidence="2">DUF1652 domain-containing protein</fullName>
    </submittedName>
</protein>
<dbReference type="EMBL" id="JBHRXZ010000016">
    <property type="protein sequence ID" value="MFC3607314.1"/>
    <property type="molecule type" value="Genomic_DNA"/>
</dbReference>